<dbReference type="KEGG" id="vg:940303"/>
<dbReference type="GeneID" id="940303"/>
<reference evidence="1 2" key="10">
    <citation type="journal article" date="2000" name="Virus Res.">
        <title>Rat cytomegalovirus R89 is a highly conserved gene which expresses a spliced transcript.</title>
        <authorList>
            <person name="Gruijthuijsen Y.K."/>
            <person name="Beuken E."/>
            <person name="Bruggeman C.A."/>
            <person name="Vink C."/>
        </authorList>
    </citation>
    <scope>NUCLEOTIDE SEQUENCE [LARGE SCALE GENOMIC DNA]</scope>
    <source>
        <strain evidence="1 2">Maastricht</strain>
    </source>
</reference>
<accession>Q9DW71</accession>
<keyword evidence="2" id="KW-1185">Reference proteome</keyword>
<reference evidence="1 2" key="4">
    <citation type="journal article" date="1998" name="J. Virol.">
        <title>The R33 G protein-coupled receptor gene of rat cytomegalovirus plays an essential role in the pathogenesis of viral infection.</title>
        <authorList>
            <person name="Beisser P.S."/>
            <person name="Vink C."/>
            <person name="Van Dam J.G."/>
            <person name="Grauls G."/>
            <person name="Vanherle S.J."/>
            <person name="Bruggeman C.A."/>
        </authorList>
    </citation>
    <scope>NUCLEOTIDE SEQUENCE [LARGE SCALE GENOMIC DNA]</scope>
    <source>
        <strain evidence="1 2">Maastricht</strain>
    </source>
</reference>
<dbReference type="EMBL" id="AF232689">
    <property type="protein sequence ID" value="AAF99219.1"/>
    <property type="molecule type" value="Genomic_DNA"/>
</dbReference>
<name>Q9DW71_RCMVM</name>
<protein>
    <submittedName>
        <fullName evidence="1">Pr121.3</fullName>
    </submittedName>
</protein>
<reference evidence="1 2" key="9">
    <citation type="journal article" date="2000" name="J. Virol.">
        <title>Complete DNA sequence of the rat cytomegalovirus genome.</title>
        <authorList>
            <person name="Vink C."/>
            <person name="Beuken E."/>
            <person name="Bruggeman C.A."/>
        </authorList>
    </citation>
    <scope>NUCLEOTIDE SEQUENCE [LARGE SCALE GENOMIC DNA]</scope>
    <source>
        <strain evidence="1 2">Maastricht</strain>
    </source>
</reference>
<reference evidence="1 2" key="3">
    <citation type="journal article" date="1997" name="J. Gen. Virol.">
        <title>Cloning and functional characterization of the origin of lytic-phase DNA replication of rat cytomegalovirus.</title>
        <authorList>
            <person name="Vink C."/>
            <person name="Beuken E."/>
            <person name="Bruggeman C.A."/>
        </authorList>
    </citation>
    <scope>NUCLEOTIDE SEQUENCE [LARGE SCALE GENOMIC DNA]</scope>
    <source>
        <strain evidence="1 2">Maastricht</strain>
    </source>
</reference>
<reference evidence="1 2" key="6">
    <citation type="journal article" date="1999" name="J. Gen. Virol.">
        <title>The rat cytomegalovirus R32 gene encodes a virion-associated protein that elicits a strong humoral immune response in infected rats.</title>
        <authorList>
            <person name="Beuken E."/>
            <person name="Grauls G."/>
            <person name="Bruggeman C.A."/>
            <person name="Vink C."/>
        </authorList>
    </citation>
    <scope>NUCLEOTIDE SEQUENCE [LARGE SCALE GENOMIC DNA]</scope>
    <source>
        <strain evidence="1 2">Maastricht</strain>
    </source>
</reference>
<evidence type="ECO:0000313" key="1">
    <source>
        <dbReference type="EMBL" id="AAF99219.1"/>
    </source>
</evidence>
<reference evidence="1 2" key="5">
    <citation type="journal article" date="1998" name="Virology">
        <title>The Maastricht strain and England strain of rat cytomegalovirus represent different betaherpesvirus species rather than strains.</title>
        <authorList>
            <person name="Beisser P.S."/>
            <person name="Kaptein S.J."/>
            <person name="Beuken E."/>
            <person name="Bruggeman C.A."/>
            <person name="Vink C."/>
        </authorList>
    </citation>
    <scope>NUCLEOTIDE SEQUENCE [LARGE SCALE GENOMIC DNA]</scope>
    <source>
        <strain evidence="1 2">Maastricht</strain>
    </source>
</reference>
<dbReference type="Proteomes" id="UP000008288">
    <property type="component" value="Segment"/>
</dbReference>
<organism evidence="1 2">
    <name type="scientific">Rat cytomegalovirus (strain Maastricht)</name>
    <dbReference type="NCBI Taxonomy" id="79700"/>
    <lineage>
        <taxon>Viruses</taxon>
        <taxon>Duplodnaviria</taxon>
        <taxon>Heunggongvirae</taxon>
        <taxon>Peploviricota</taxon>
        <taxon>Herviviricetes</taxon>
        <taxon>Herpesvirales</taxon>
        <taxon>Orthoherpesviridae</taxon>
        <taxon>Betaherpesvirinae</taxon>
        <taxon>Muromegalovirus</taxon>
        <taxon>Muromegalovirus muridbeta2</taxon>
        <taxon>Murid betaherpesvirus 2</taxon>
    </lineage>
</organism>
<reference evidence="1 2" key="1">
    <citation type="journal article" date="1996" name="J. Gen. Virol.">
        <title>Cloning and sequence analysis of the genes encoding DNA polymerase, glycoprotein B, ICP18.5 and major DNA-binding protein of rat cytomegalovirus.</title>
        <authorList>
            <person name="Beuken E."/>
            <person name="Slobbe R."/>
            <person name="Bruggeman C.A."/>
            <person name="Vink C."/>
        </authorList>
    </citation>
    <scope>NUCLEOTIDE SEQUENCE [LARGE SCALE GENOMIC DNA]</scope>
    <source>
        <strain evidence="1 2">Maastricht</strain>
    </source>
</reference>
<reference evidence="1 2" key="8">
    <citation type="journal article" date="2000" name="J. Virol.">
        <title>The r144 major histocompatibility complex class I-like gene of rat cytomegalovirus is dispensable for both acute and long-term infection in the immunocompromised host.</title>
        <authorList>
            <person name="Beisser P.S."/>
            <person name="Kloover J.S."/>
            <person name="Grauls G.E."/>
            <person name="Blok M.J."/>
            <person name="Bruggeman C.A."/>
            <person name="Vink C."/>
        </authorList>
    </citation>
    <scope>NUCLEOTIDE SEQUENCE [LARGE SCALE GENOMIC DNA]</scope>
    <source>
        <strain evidence="1 2">Maastricht</strain>
    </source>
</reference>
<dbReference type="RefSeq" id="NP_064230.1">
    <property type="nucleotide sequence ID" value="NC_002512.2"/>
</dbReference>
<proteinExistence type="predicted"/>
<reference evidence="1 2" key="2">
    <citation type="journal article" date="1996" name="J. Virol.">
        <title>Structure of the rat cytomegalovirus genome termini.</title>
        <authorList>
            <person name="Vink C."/>
            <person name="Beuken E."/>
            <person name="Bruggeman C.A."/>
        </authorList>
    </citation>
    <scope>NUCLEOTIDE SEQUENCE [LARGE SCALE GENOMIC DNA]</scope>
    <source>
        <strain evidence="1 2">Maastricht</strain>
    </source>
</reference>
<evidence type="ECO:0000313" key="2">
    <source>
        <dbReference type="Proteomes" id="UP000008288"/>
    </source>
</evidence>
<reference evidence="1 2" key="7">
    <citation type="journal article" date="1999" name="J. Virol.">
        <title>Deletion of the R78 G protein-coupled receptor gene from rat cytomegalovirus results in an attenuated, syncytium-inducing mutant strain.</title>
        <authorList>
            <person name="Beisser P.S."/>
            <person name="Grauls G."/>
            <person name="Bruggeman C.A."/>
            <person name="Vink C."/>
        </authorList>
    </citation>
    <scope>NUCLEOTIDE SEQUENCE [LARGE SCALE GENOMIC DNA]</scope>
    <source>
        <strain evidence="1 2">Maastricht</strain>
    </source>
</reference>
<gene>
    <name evidence="1" type="primary">r121.3</name>
</gene>
<sequence>MTTPGLRERRPAVAGSRINDVSGHFYLHFRYINFLMHTQLSFTPDPFPSTPPLIHQTLTQRLDLFHIGLPFTDQVPFTSDPHPQIRPLPRRIPTHPLLLF</sequence>
<organismHost>
    <name type="scientific">Rattus</name>
    <name type="common">rats</name>
    <dbReference type="NCBI Taxonomy" id="10114"/>
</organismHost>